<name>A0ABQ1DXT0_9FIRM</name>
<comment type="caution">
    <text evidence="1">The sequence shown here is derived from an EMBL/GenBank/DDBJ whole genome shotgun (WGS) entry which is preliminary data.</text>
</comment>
<dbReference type="EMBL" id="BLYJ01000006">
    <property type="protein sequence ID" value="GFO87538.1"/>
    <property type="molecule type" value="Genomic_DNA"/>
</dbReference>
<keyword evidence="2" id="KW-1185">Reference proteome</keyword>
<reference evidence="1 2" key="1">
    <citation type="submission" date="2020-06" db="EMBL/GenBank/DDBJ databases">
        <title>Characterization of fructooligosaccharide metabolism and fructooligosaccharide-degrading enzymes in human commensal butyrate producers.</title>
        <authorList>
            <person name="Tanno H."/>
            <person name="Fujii T."/>
            <person name="Hirano K."/>
            <person name="Maeno S."/>
            <person name="Tonozuka T."/>
            <person name="Sakamoto M."/>
            <person name="Ohkuma M."/>
            <person name="Tochio T."/>
            <person name="Endo A."/>
        </authorList>
    </citation>
    <scope>NUCLEOTIDE SEQUENCE [LARGE SCALE GENOMIC DNA]</scope>
    <source>
        <strain evidence="1 2">JCM 31056</strain>
    </source>
</reference>
<organism evidence="1 2">
    <name type="scientific">Butyricicoccus faecihominis</name>
    <dbReference type="NCBI Taxonomy" id="1712515"/>
    <lineage>
        <taxon>Bacteria</taxon>
        <taxon>Bacillati</taxon>
        <taxon>Bacillota</taxon>
        <taxon>Clostridia</taxon>
        <taxon>Eubacteriales</taxon>
        <taxon>Butyricicoccaceae</taxon>
        <taxon>Butyricicoccus</taxon>
    </lineage>
</organism>
<protein>
    <submittedName>
        <fullName evidence="1">Uncharacterized protein</fullName>
    </submittedName>
</protein>
<sequence>MRAEQAATGWNFGHFWQTCCFTKITLNFSVALWYNDTVKHEIHLPTEEIYEDH</sequence>
<accession>A0ABQ1DXT0</accession>
<evidence type="ECO:0000313" key="1">
    <source>
        <dbReference type="EMBL" id="GFO87538.1"/>
    </source>
</evidence>
<gene>
    <name evidence="1" type="ORF">BUFA31_07020</name>
</gene>
<proteinExistence type="predicted"/>
<evidence type="ECO:0000313" key="2">
    <source>
        <dbReference type="Proteomes" id="UP000620147"/>
    </source>
</evidence>
<dbReference type="Proteomes" id="UP000620147">
    <property type="component" value="Unassembled WGS sequence"/>
</dbReference>